<name>A0ACA9T9F3_BIOOC</name>
<gene>
    <name evidence="1" type="ORF">CRV2_00005943</name>
</gene>
<evidence type="ECO:0000313" key="1">
    <source>
        <dbReference type="EMBL" id="CAG9937530.1"/>
    </source>
</evidence>
<comment type="caution">
    <text evidence="1">The sequence shown here is derived from an EMBL/GenBank/DDBJ whole genome shotgun (WGS) entry which is preliminary data.</text>
</comment>
<proteinExistence type="predicted"/>
<protein>
    <submittedName>
        <fullName evidence="1">Uncharacterized protein</fullName>
    </submittedName>
</protein>
<sequence length="462" mass="51091">MSASLGRIQASVAAATQEVTVAAANINFDFTLVKLEAPKPLGELLTWKRKHEAENGRSHITARRLGALFDGVCPDTPNLIEAYGTRVAEISKQAVDNEPKEYRDSIFSAYTGVDGTSIWAAATSSKTAIHVHMLACMLAELWDPPEAVSILEELVTERRRYIATRLEQGEPIHISLAAAAQQDISRQDLAVLDASARAWIQTARVVMRVKYTQLKLILKNLDTFVNEKTDVFGGVTEAWKLTLETMEKLVSGIPQESRHGAAVLGISAWHIYPDIHVFGARNVEVQMNDPLVHNGGILSLGCSPSDSHLGVHWSLCLNHFKFYGSSVQRKQTLQENPNMIAFRNFHHAFIGVILSKWETSTEEISTGLQVFISLCSLMSAEDPNIAIVLNSTGIVAQECRDDPTTRAFFDYGRRKPQFLSIGGIAIYEPGDQLLKPYFGLCGIETLLKCFQNPHDRTDGKKC</sequence>
<reference evidence="1" key="2">
    <citation type="submission" date="2021-10" db="EMBL/GenBank/DDBJ databases">
        <authorList>
            <person name="Piombo E."/>
        </authorList>
    </citation>
    <scope>NUCLEOTIDE SEQUENCE</scope>
</reference>
<organism evidence="1 2">
    <name type="scientific">Clonostachys rosea f. rosea IK726</name>
    <dbReference type="NCBI Taxonomy" id="1349383"/>
    <lineage>
        <taxon>Eukaryota</taxon>
        <taxon>Fungi</taxon>
        <taxon>Dikarya</taxon>
        <taxon>Ascomycota</taxon>
        <taxon>Pezizomycotina</taxon>
        <taxon>Sordariomycetes</taxon>
        <taxon>Hypocreomycetidae</taxon>
        <taxon>Hypocreales</taxon>
        <taxon>Bionectriaceae</taxon>
        <taxon>Clonostachys</taxon>
    </lineage>
</organism>
<dbReference type="EMBL" id="CADEHS020000002">
    <property type="protein sequence ID" value="CAG9937530.1"/>
    <property type="molecule type" value="Genomic_DNA"/>
</dbReference>
<keyword evidence="2" id="KW-1185">Reference proteome</keyword>
<accession>A0ACA9T9F3</accession>
<dbReference type="Proteomes" id="UP000836387">
    <property type="component" value="Unassembled WGS sequence"/>
</dbReference>
<reference evidence="1" key="1">
    <citation type="submission" date="2020-04" db="EMBL/GenBank/DDBJ databases">
        <authorList>
            <person name="Broberg M."/>
        </authorList>
    </citation>
    <scope>NUCLEOTIDE SEQUENCE</scope>
</reference>
<evidence type="ECO:0000313" key="2">
    <source>
        <dbReference type="Proteomes" id="UP000836387"/>
    </source>
</evidence>